<dbReference type="OrthoDB" id="1938880at2"/>
<sequence>MLVHTAQVRGRKIAWDKREVVQHGLNADRIKFDLDSEFRGCDSYQVVLCGPSLESPKRYIPDKDMTVAVPPSLMESTGPVSTCLLGYVGGEVRVVTAQERYPLVVVESGFTGPLDPGEEQPDLWAQIMSAEAARIEAELVREAAETARADAEAKRIAAEKARETASAEAVKAANEAAAKAEQAARQAEDRVTAAIAEVAEAEQARTEAEKARAAAESSRAEAEAARIAAESKRESAEAKRKADSAKAVADASAATSAANAAAGKADAAAQTATDGEASRVAAETARAKAEQARATAETGRVEAEATRAANETKRTETFNTKLVSWNSKVDAACKKATDTASKAAQDAKTATDAAIAKTEEATQAAVAKAQTATDNATTAANKAEAAVAQLPVPSGNVLKGEAESTFINLHDSWKAPILKGKVLGQSNQLTTTGKNLLGGERYVSGYNIRGFKNILKPNTKYTYSSSGITDGKAGFKLLAFNAQQSKEIGLTVGYIKNASETFTTPENIGEFEELFLGGNYTDAGKNCINSHFQIEEGAKATAYEPYTGGKPSPSPDCPQEITNLNKAELVVAGKNLLGIYSLPNQPDSGISASMENDKSVIVNGMTTSSNIDIKIIDDNTRVTLLAGVYTLSVDSIGFPKDCIFFIRNASDNTWLANTNVENPTITISLDKPTIISECSVRVPTAGTKFSNARIAVQLEVGGNATGYTAPATKALTPIDLKGNELCSLPNGVTDEVVIDAEGNVSLIKRTKQYDWNCAQVIKGTGRNYAVDKVLDIGANYTGLVAEKAINTVNNTIGICYVNQKMIYVTVPESVTTKEQANQLYGGMKVIYQLAEPQTIPLGKVELPALPEATSNVWNDGNIPANVYINYLKDVNIAFADLESKLTQAVVAAAANL</sequence>
<dbReference type="RefSeq" id="WP_152063134.1">
    <property type="nucleotide sequence ID" value="NZ_CABWIC010000007.1"/>
</dbReference>
<protein>
    <submittedName>
        <fullName evidence="3">Uncharacterized protein</fullName>
    </submittedName>
</protein>
<feature type="compositionally biased region" description="Basic and acidic residues" evidence="2">
    <location>
        <begin position="299"/>
        <end position="312"/>
    </location>
</feature>
<feature type="region of interest" description="Disordered" evidence="2">
    <location>
        <begin position="271"/>
        <end position="312"/>
    </location>
</feature>
<evidence type="ECO:0000313" key="4">
    <source>
        <dbReference type="Proteomes" id="UP000405524"/>
    </source>
</evidence>
<dbReference type="GeneID" id="77465391"/>
<name>A0A5K1ISU2_9ACTN</name>
<dbReference type="AlphaFoldDB" id="A0A5K1ISU2"/>
<reference evidence="3 4" key="1">
    <citation type="submission" date="2019-10" db="EMBL/GenBank/DDBJ databases">
        <authorList>
            <person name="Wolf R A."/>
        </authorList>
    </citation>
    <scope>NUCLEOTIDE SEQUENCE [LARGE SCALE GENOMIC DNA]</scope>
    <source>
        <strain evidence="3">Collinsella_intestinalis_DSM_13632</strain>
    </source>
</reference>
<organism evidence="3 4">
    <name type="scientific">Collinsella intestinalis</name>
    <dbReference type="NCBI Taxonomy" id="147207"/>
    <lineage>
        <taxon>Bacteria</taxon>
        <taxon>Bacillati</taxon>
        <taxon>Actinomycetota</taxon>
        <taxon>Coriobacteriia</taxon>
        <taxon>Coriobacteriales</taxon>
        <taxon>Coriobacteriaceae</taxon>
        <taxon>Collinsella</taxon>
    </lineage>
</organism>
<evidence type="ECO:0000256" key="1">
    <source>
        <dbReference type="SAM" id="Coils"/>
    </source>
</evidence>
<accession>A0A5K1ISU2</accession>
<dbReference type="Proteomes" id="UP000405524">
    <property type="component" value="Unassembled WGS sequence"/>
</dbReference>
<keyword evidence="1" id="KW-0175">Coiled coil</keyword>
<feature type="coiled-coil region" evidence="1">
    <location>
        <begin position="130"/>
        <end position="248"/>
    </location>
</feature>
<feature type="compositionally biased region" description="Low complexity" evidence="2">
    <location>
        <begin position="271"/>
        <end position="284"/>
    </location>
</feature>
<proteinExistence type="predicted"/>
<gene>
    <name evidence="3" type="ORF">JKKLCJKK_00404</name>
</gene>
<dbReference type="EMBL" id="CABWIC010000007">
    <property type="protein sequence ID" value="VWL91746.1"/>
    <property type="molecule type" value="Genomic_DNA"/>
</dbReference>
<evidence type="ECO:0000256" key="2">
    <source>
        <dbReference type="SAM" id="MobiDB-lite"/>
    </source>
</evidence>
<evidence type="ECO:0000313" key="3">
    <source>
        <dbReference type="EMBL" id="VWL91746.1"/>
    </source>
</evidence>